<gene>
    <name evidence="1" type="ORF">GKC49_10765</name>
</gene>
<accession>A0A7X2SVI9</accession>
<dbReference type="Proteomes" id="UP000461948">
    <property type="component" value="Unassembled WGS sequence"/>
</dbReference>
<proteinExistence type="predicted"/>
<organism evidence="1 2">
    <name type="scientific">Enterobacter agglomerans</name>
    <name type="common">Erwinia herbicola</name>
    <name type="synonym">Pantoea agglomerans</name>
    <dbReference type="NCBI Taxonomy" id="549"/>
    <lineage>
        <taxon>Bacteria</taxon>
        <taxon>Pseudomonadati</taxon>
        <taxon>Pseudomonadota</taxon>
        <taxon>Gammaproteobacteria</taxon>
        <taxon>Enterobacterales</taxon>
        <taxon>Erwiniaceae</taxon>
        <taxon>Pantoea</taxon>
        <taxon>Pantoea agglomerans group</taxon>
    </lineage>
</organism>
<reference evidence="1 2" key="1">
    <citation type="submission" date="2019-11" db="EMBL/GenBank/DDBJ databases">
        <title>Draft Genome Sequence of Plant Growth-Promoting Rhizosphere-Associated Bacteria.</title>
        <authorList>
            <person name="Vasilyev I.Y."/>
            <person name="Radchenko V."/>
            <person name="Ilnitskaya E.V."/>
        </authorList>
    </citation>
    <scope>NUCLEOTIDE SEQUENCE [LARGE SCALE GENOMIC DNA]</scope>
    <source>
        <strain evidence="1 2">VRA_MhP_f</strain>
    </source>
</reference>
<evidence type="ECO:0000313" key="1">
    <source>
        <dbReference type="EMBL" id="MSE15585.1"/>
    </source>
</evidence>
<dbReference type="AlphaFoldDB" id="A0A7X2SVI9"/>
<name>A0A7X2SVI9_ENTAG</name>
<sequence length="71" mass="8292">MHIDEIPAYFLQGDRICLTAPDLNRTEEMQRKLNDFSPFHHEFLLWSPGLAVYHNKRAIQSHSKQNAGFPL</sequence>
<dbReference type="EMBL" id="WKLC01000394">
    <property type="protein sequence ID" value="MSE15585.1"/>
    <property type="molecule type" value="Genomic_DNA"/>
</dbReference>
<protein>
    <submittedName>
        <fullName evidence="1">Uncharacterized protein</fullName>
    </submittedName>
</protein>
<evidence type="ECO:0000313" key="2">
    <source>
        <dbReference type="Proteomes" id="UP000461948"/>
    </source>
</evidence>
<comment type="caution">
    <text evidence="1">The sequence shown here is derived from an EMBL/GenBank/DDBJ whole genome shotgun (WGS) entry which is preliminary data.</text>
</comment>